<dbReference type="RefSeq" id="WP_311601478.1">
    <property type="nucleotide sequence ID" value="NZ_JAVREM010000037.1"/>
</dbReference>
<dbReference type="PANTHER" id="PTHR47691">
    <property type="entry name" value="REGULATOR-RELATED"/>
    <property type="match status" value="1"/>
</dbReference>
<feature type="repeat" description="TPR" evidence="1">
    <location>
        <begin position="699"/>
        <end position="732"/>
    </location>
</feature>
<keyword evidence="4" id="KW-1185">Reference proteome</keyword>
<dbReference type="PANTHER" id="PTHR47691:SF3">
    <property type="entry name" value="HTH-TYPE TRANSCRIPTIONAL REGULATOR RV0890C-RELATED"/>
    <property type="match status" value="1"/>
</dbReference>
<proteinExistence type="predicted"/>
<evidence type="ECO:0000256" key="1">
    <source>
        <dbReference type="PROSITE-ProRule" id="PRU00339"/>
    </source>
</evidence>
<organism evidence="3 4">
    <name type="scientific">Streptomyces millisiae</name>
    <dbReference type="NCBI Taxonomy" id="3075542"/>
    <lineage>
        <taxon>Bacteria</taxon>
        <taxon>Bacillati</taxon>
        <taxon>Actinomycetota</taxon>
        <taxon>Actinomycetes</taxon>
        <taxon>Kitasatosporales</taxon>
        <taxon>Streptomycetaceae</taxon>
        <taxon>Streptomyces</taxon>
    </lineage>
</organism>
<sequence length="790" mass="85641">MGQGGEGRWREPRDVAEFSAALRALRQRSGLTFRELERAAERRGEVLPRSTAAEMLRRGTPPTPRLLTAFVRACGDDANLERWHAARARLADEAHPADQQGQFDEPEAASPPTAAPDRIPRQLPHAPATFVGRDRELTALDRLLAEDAGDAGGSPRLLTISGVGGVGKTWLALRWGHRHRDRHPDGQLYVNLRGFDPSAEPVPPAAAVRGFLDALGDDPLALPPEPEAQAARYRSLIAGRRMLIVLDNAAGADQVRSLLPGSGASTVIVTSRDRLTGLIAADGARALPLGLLAEDEARRLLDRHLGPERTTAEPSAVDEIVSVCGGLPLALAVVAARAATHPGLPLRALAAELRDARLGLDAFDGGDTATDVRAVFSWSYRALSEGAARLFRLLGLHPGPDLSLPAAASLAGAPEHRVRPLLAELTRVHLVDRPTPDRHAPHDLLRAYARELADAVDPEADRRAARRRLVEHYLRSAEGADRRLAPRPEPLGLGPAPTGVTVVEPADREAALDWFTAEHPVLLGALDLAVAADAPAEACGLARALETFFDYRGHWHDWAATQRIALDAAGRLGDPARAADAHRSLGRAHTQMGRLEDGHRHFTEALARYRELGDDVSQADTRRGLGWVCDQLGRPRDALDHNDRALELYRRAGHRPGQAMALNNVGWLHVVLGDHRRALDYCAQAVELNRELGERHAEAGAWDSLGYAHHHLAQYAEAARCFARALDLVRGFGDRYGETEILNHLGDTQLAAGDVDAARRTRRTAVEIGSQIGHPAVEELRAKLKETDPE</sequence>
<dbReference type="EMBL" id="JAVREM010000037">
    <property type="protein sequence ID" value="MDT0321272.1"/>
    <property type="molecule type" value="Genomic_DNA"/>
</dbReference>
<keyword evidence="1" id="KW-0802">TPR repeat</keyword>
<dbReference type="InterPro" id="IPR027417">
    <property type="entry name" value="P-loop_NTPase"/>
</dbReference>
<accession>A0ABU2LUK2</accession>
<dbReference type="Gene3D" id="3.40.50.300">
    <property type="entry name" value="P-loop containing nucleotide triphosphate hydrolases"/>
    <property type="match status" value="1"/>
</dbReference>
<dbReference type="Pfam" id="PF13424">
    <property type="entry name" value="TPR_12"/>
    <property type="match status" value="2"/>
</dbReference>
<dbReference type="Pfam" id="PF13374">
    <property type="entry name" value="TPR_10"/>
    <property type="match status" value="1"/>
</dbReference>
<evidence type="ECO:0000313" key="3">
    <source>
        <dbReference type="EMBL" id="MDT0321272.1"/>
    </source>
</evidence>
<dbReference type="InterPro" id="IPR042197">
    <property type="entry name" value="Apaf_helical"/>
</dbReference>
<dbReference type="PROSITE" id="PS50005">
    <property type="entry name" value="TPR"/>
    <property type="match status" value="2"/>
</dbReference>
<name>A0ABU2LUK2_9ACTN</name>
<gene>
    <name evidence="3" type="ORF">RNC47_23365</name>
</gene>
<dbReference type="SMART" id="SM00028">
    <property type="entry name" value="TPR"/>
    <property type="match status" value="5"/>
</dbReference>
<protein>
    <submittedName>
        <fullName evidence="3">Tetratricopeptide repeat protein</fullName>
    </submittedName>
</protein>
<evidence type="ECO:0000313" key="4">
    <source>
        <dbReference type="Proteomes" id="UP001183420"/>
    </source>
</evidence>
<dbReference type="PRINTS" id="PR00364">
    <property type="entry name" value="DISEASERSIST"/>
</dbReference>
<dbReference type="Gene3D" id="1.10.8.430">
    <property type="entry name" value="Helical domain of apoptotic protease-activating factors"/>
    <property type="match status" value="1"/>
</dbReference>
<dbReference type="Proteomes" id="UP001183420">
    <property type="component" value="Unassembled WGS sequence"/>
</dbReference>
<comment type="caution">
    <text evidence="3">The sequence shown here is derived from an EMBL/GenBank/DDBJ whole genome shotgun (WGS) entry which is preliminary data.</text>
</comment>
<dbReference type="InterPro" id="IPR019734">
    <property type="entry name" value="TPR_rpt"/>
</dbReference>
<reference evidence="4" key="1">
    <citation type="submission" date="2023-07" db="EMBL/GenBank/DDBJ databases">
        <title>30 novel species of actinomycetes from the DSMZ collection.</title>
        <authorList>
            <person name="Nouioui I."/>
        </authorList>
    </citation>
    <scope>NUCLEOTIDE SEQUENCE [LARGE SCALE GENOMIC DNA]</scope>
    <source>
        <strain evidence="4">DSM 44918</strain>
    </source>
</reference>
<feature type="region of interest" description="Disordered" evidence="2">
    <location>
        <begin position="91"/>
        <end position="132"/>
    </location>
</feature>
<dbReference type="Gene3D" id="1.25.40.10">
    <property type="entry name" value="Tetratricopeptide repeat domain"/>
    <property type="match status" value="2"/>
</dbReference>
<feature type="repeat" description="TPR" evidence="1">
    <location>
        <begin position="659"/>
        <end position="692"/>
    </location>
</feature>
<dbReference type="SUPFAM" id="SSF52540">
    <property type="entry name" value="P-loop containing nucleoside triphosphate hydrolases"/>
    <property type="match status" value="1"/>
</dbReference>
<dbReference type="InterPro" id="IPR011990">
    <property type="entry name" value="TPR-like_helical_dom_sf"/>
</dbReference>
<evidence type="ECO:0000256" key="2">
    <source>
        <dbReference type="SAM" id="MobiDB-lite"/>
    </source>
</evidence>
<dbReference type="SUPFAM" id="SSF48452">
    <property type="entry name" value="TPR-like"/>
    <property type="match status" value="1"/>
</dbReference>